<dbReference type="Gene3D" id="3.30.260.10">
    <property type="entry name" value="TCP-1-like chaperonin intermediate domain"/>
    <property type="match status" value="1"/>
</dbReference>
<comment type="caution">
    <text evidence="1">The sequence shown here is derived from an EMBL/GenBank/DDBJ whole genome shotgun (WGS) entry which is preliminary data.</text>
</comment>
<accession>A0A6A4MD82</accession>
<feature type="non-terminal residue" evidence="1">
    <location>
        <position position="1"/>
    </location>
</feature>
<reference evidence="1 2" key="1">
    <citation type="journal article" date="2019" name="Genome Biol. Evol.">
        <title>The Rhododendron genome and chromosomal organization provide insight into shared whole-genome duplications across the heath family (Ericaceae).</title>
        <authorList>
            <person name="Soza V.L."/>
            <person name="Lindsley D."/>
            <person name="Waalkes A."/>
            <person name="Ramage E."/>
            <person name="Patwardhan R.P."/>
            <person name="Burton J.N."/>
            <person name="Adey A."/>
            <person name="Kumar A."/>
            <person name="Qiu R."/>
            <person name="Shendure J."/>
            <person name="Hall B."/>
        </authorList>
    </citation>
    <scope>NUCLEOTIDE SEQUENCE [LARGE SCALE GENOMIC DNA]</scope>
    <source>
        <strain evidence="1">RSF 1966-606</strain>
    </source>
</reference>
<evidence type="ECO:0000313" key="1">
    <source>
        <dbReference type="EMBL" id="KAE9466011.1"/>
    </source>
</evidence>
<protein>
    <submittedName>
        <fullName evidence="1">Uncharacterized protein</fullName>
    </submittedName>
</protein>
<proteinExistence type="predicted"/>
<dbReference type="InterPro" id="IPR027410">
    <property type="entry name" value="TCP-1-like_intermed_sf"/>
</dbReference>
<dbReference type="AlphaFoldDB" id="A0A6A4MD82"/>
<keyword evidence="2" id="KW-1185">Reference proteome</keyword>
<dbReference type="Proteomes" id="UP000428333">
    <property type="component" value="Linkage Group LG02"/>
</dbReference>
<dbReference type="OrthoDB" id="1728029at2759"/>
<evidence type="ECO:0000313" key="2">
    <source>
        <dbReference type="Proteomes" id="UP000428333"/>
    </source>
</evidence>
<dbReference type="SUPFAM" id="SSF54849">
    <property type="entry name" value="GroEL-intermediate domain like"/>
    <property type="match status" value="1"/>
</dbReference>
<organism evidence="1 2">
    <name type="scientific">Rhododendron williamsianum</name>
    <dbReference type="NCBI Taxonomy" id="262921"/>
    <lineage>
        <taxon>Eukaryota</taxon>
        <taxon>Viridiplantae</taxon>
        <taxon>Streptophyta</taxon>
        <taxon>Embryophyta</taxon>
        <taxon>Tracheophyta</taxon>
        <taxon>Spermatophyta</taxon>
        <taxon>Magnoliopsida</taxon>
        <taxon>eudicotyledons</taxon>
        <taxon>Gunneridae</taxon>
        <taxon>Pentapetalae</taxon>
        <taxon>asterids</taxon>
        <taxon>Ericales</taxon>
        <taxon>Ericaceae</taxon>
        <taxon>Ericoideae</taxon>
        <taxon>Rhodoreae</taxon>
        <taxon>Rhododendron</taxon>
    </lineage>
</organism>
<gene>
    <name evidence="1" type="ORF">C3L33_02087</name>
</gene>
<name>A0A6A4MD82_9ERIC</name>
<sequence length="82" mass="9009">MNNLLVIASLGDSDHLKAPAMLRVDFFLELCLYCVRLLKVTVVRNEEGGNSVSTVVLRGSTDSILDDLERAVDGLNTYKVVL</sequence>
<dbReference type="EMBL" id="QEFC01000209">
    <property type="protein sequence ID" value="KAE9466011.1"/>
    <property type="molecule type" value="Genomic_DNA"/>
</dbReference>